<evidence type="ECO:0000256" key="10">
    <source>
        <dbReference type="RuleBase" id="RU000688"/>
    </source>
</evidence>
<dbReference type="KEGG" id="asn:106722640"/>
<dbReference type="FunFam" id="1.20.1070.10:FF:000015">
    <property type="entry name" value="Olfactory receptor"/>
    <property type="match status" value="1"/>
</dbReference>
<accession>A0A1U8DD08</accession>
<evidence type="ECO:0000256" key="4">
    <source>
        <dbReference type="ARBA" id="ARBA00022725"/>
    </source>
</evidence>
<dbReference type="InParanoid" id="A0A1U8DD08"/>
<dbReference type="PROSITE" id="PS50262">
    <property type="entry name" value="G_PROTEIN_RECEP_F1_2"/>
    <property type="match status" value="1"/>
</dbReference>
<keyword evidence="6 10" id="KW-0297">G-protein coupled receptor</keyword>
<protein>
    <recommendedName>
        <fullName evidence="11">Olfactory receptor</fullName>
    </recommendedName>
</protein>
<keyword evidence="9 10" id="KW-0807">Transducer</keyword>
<dbReference type="InterPro" id="IPR000725">
    <property type="entry name" value="Olfact_rcpt"/>
</dbReference>
<reference evidence="14" key="1">
    <citation type="submission" date="2025-08" db="UniProtKB">
        <authorList>
            <consortium name="RefSeq"/>
        </authorList>
    </citation>
    <scope>IDENTIFICATION</scope>
</reference>
<comment type="similarity">
    <text evidence="10">Belongs to the G-protein coupled receptor 1 family.</text>
</comment>
<evidence type="ECO:0000256" key="2">
    <source>
        <dbReference type="ARBA" id="ARBA00022475"/>
    </source>
</evidence>
<keyword evidence="2 11" id="KW-1003">Cell membrane</keyword>
<keyword evidence="13" id="KW-1185">Reference proteome</keyword>
<name>A0A1U8DD08_ALLSI</name>
<dbReference type="InterPro" id="IPR017452">
    <property type="entry name" value="GPCR_Rhodpsn_7TM"/>
</dbReference>
<dbReference type="InterPro" id="IPR050516">
    <property type="entry name" value="Olfactory_GPCR"/>
</dbReference>
<dbReference type="PRINTS" id="PR00245">
    <property type="entry name" value="OLFACTORYR"/>
</dbReference>
<keyword evidence="7 11" id="KW-0472">Membrane</keyword>
<dbReference type="Gene3D" id="1.20.1070.10">
    <property type="entry name" value="Rhodopsin 7-helix transmembrane proteins"/>
    <property type="match status" value="1"/>
</dbReference>
<evidence type="ECO:0000313" key="14">
    <source>
        <dbReference type="RefSeq" id="XP_014379127.1"/>
    </source>
</evidence>
<evidence type="ECO:0000256" key="11">
    <source>
        <dbReference type="RuleBase" id="RU363047"/>
    </source>
</evidence>
<dbReference type="PANTHER" id="PTHR26452">
    <property type="entry name" value="OLFACTORY RECEPTOR"/>
    <property type="match status" value="1"/>
</dbReference>
<dbReference type="PROSITE" id="PS00237">
    <property type="entry name" value="G_PROTEIN_RECEP_F1_1"/>
    <property type="match status" value="1"/>
</dbReference>
<feature type="transmembrane region" description="Helical" evidence="11">
    <location>
        <begin position="141"/>
        <end position="158"/>
    </location>
</feature>
<evidence type="ECO:0000256" key="1">
    <source>
        <dbReference type="ARBA" id="ARBA00004651"/>
    </source>
</evidence>
<feature type="transmembrane region" description="Helical" evidence="11">
    <location>
        <begin position="204"/>
        <end position="226"/>
    </location>
</feature>
<feature type="transmembrane region" description="Helical" evidence="11">
    <location>
        <begin position="23"/>
        <end position="48"/>
    </location>
</feature>
<comment type="subcellular location">
    <subcellularLocation>
        <location evidence="1 11">Cell membrane</location>
        <topology evidence="1 11">Multi-pass membrane protein</topology>
    </subcellularLocation>
</comment>
<dbReference type="Proteomes" id="UP000189705">
    <property type="component" value="Unplaced"/>
</dbReference>
<dbReference type="SUPFAM" id="SSF81321">
    <property type="entry name" value="Family A G protein-coupled receptor-like"/>
    <property type="match status" value="1"/>
</dbReference>
<evidence type="ECO:0000256" key="5">
    <source>
        <dbReference type="ARBA" id="ARBA00022989"/>
    </source>
</evidence>
<dbReference type="CDD" id="cd15229">
    <property type="entry name" value="7tmA_OR8S1-like"/>
    <property type="match status" value="1"/>
</dbReference>
<dbReference type="GO" id="GO:0004984">
    <property type="term" value="F:olfactory receptor activity"/>
    <property type="evidence" value="ECO:0007669"/>
    <property type="project" value="InterPro"/>
</dbReference>
<dbReference type="Pfam" id="PF13853">
    <property type="entry name" value="7tm_4"/>
    <property type="match status" value="1"/>
</dbReference>
<proteinExistence type="inferred from homology"/>
<evidence type="ECO:0000259" key="12">
    <source>
        <dbReference type="PROSITE" id="PS50262"/>
    </source>
</evidence>
<feature type="transmembrane region" description="Helical" evidence="11">
    <location>
        <begin position="272"/>
        <end position="292"/>
    </location>
</feature>
<feature type="transmembrane region" description="Helical" evidence="11">
    <location>
        <begin position="60"/>
        <end position="78"/>
    </location>
</feature>
<dbReference type="InterPro" id="IPR000276">
    <property type="entry name" value="GPCR_Rhodpsn"/>
</dbReference>
<dbReference type="RefSeq" id="XP_014379127.1">
    <property type="nucleotide sequence ID" value="XM_014523641.1"/>
</dbReference>
<feature type="domain" description="G-protein coupled receptors family 1 profile" evidence="12">
    <location>
        <begin position="41"/>
        <end position="290"/>
    </location>
</feature>
<organism evidence="13 14">
    <name type="scientific">Alligator sinensis</name>
    <name type="common">Chinese alligator</name>
    <dbReference type="NCBI Taxonomy" id="38654"/>
    <lineage>
        <taxon>Eukaryota</taxon>
        <taxon>Metazoa</taxon>
        <taxon>Chordata</taxon>
        <taxon>Craniata</taxon>
        <taxon>Vertebrata</taxon>
        <taxon>Euteleostomi</taxon>
        <taxon>Archelosauria</taxon>
        <taxon>Archosauria</taxon>
        <taxon>Crocodylia</taxon>
        <taxon>Alligatoridae</taxon>
        <taxon>Alligatorinae</taxon>
        <taxon>Alligator</taxon>
    </lineage>
</organism>
<feature type="transmembrane region" description="Helical" evidence="11">
    <location>
        <begin position="98"/>
        <end position="120"/>
    </location>
</feature>
<gene>
    <name evidence="14" type="primary">LOC106722640</name>
</gene>
<feature type="transmembrane region" description="Helical" evidence="11">
    <location>
        <begin position="238"/>
        <end position="260"/>
    </location>
</feature>
<sequence length="311" mass="34475">MAMGNKTTVSYFVLSGVSSDPQLYPFLFVLFLIIYLLTVVGNGAIMVVIRADAHLHSPMYFFLFHLSYLDICFSSVTVPKMLQNFLAEKKTISFHGCIAQMSFILLVGCAEVFMLSAMAYDRYTAICDPLHYGRTMNKQGCIRLVGGAWLIGIFYSLANSVPILNLHFCGPKEVNSFSCELPSLLEVSCTETFMIKMTNLTSSMFSGLASLSITLVSYICIISTILRIRSAEGRCKAFSTCSSHLTVVVLFYGAGLFRYLRPSLVSSVVLDRLVSIQYSILTPMLNPIIYSLRNRVVKAALGNILGKIQSR</sequence>
<evidence type="ECO:0000256" key="3">
    <source>
        <dbReference type="ARBA" id="ARBA00022692"/>
    </source>
</evidence>
<dbReference type="GeneID" id="106722640"/>
<dbReference type="GO" id="GO:0004930">
    <property type="term" value="F:G protein-coupled receptor activity"/>
    <property type="evidence" value="ECO:0007669"/>
    <property type="project" value="UniProtKB-KW"/>
</dbReference>
<evidence type="ECO:0000256" key="8">
    <source>
        <dbReference type="ARBA" id="ARBA00023170"/>
    </source>
</evidence>
<dbReference type="GO" id="GO:0005886">
    <property type="term" value="C:plasma membrane"/>
    <property type="evidence" value="ECO:0007669"/>
    <property type="project" value="UniProtKB-SubCell"/>
</dbReference>
<keyword evidence="8 10" id="KW-0675">Receptor</keyword>
<evidence type="ECO:0000256" key="7">
    <source>
        <dbReference type="ARBA" id="ARBA00023136"/>
    </source>
</evidence>
<evidence type="ECO:0000313" key="13">
    <source>
        <dbReference type="Proteomes" id="UP000189705"/>
    </source>
</evidence>
<evidence type="ECO:0000256" key="6">
    <source>
        <dbReference type="ARBA" id="ARBA00023040"/>
    </source>
</evidence>
<keyword evidence="4 11" id="KW-0552">Olfaction</keyword>
<dbReference type="PRINTS" id="PR00237">
    <property type="entry name" value="GPCRRHODOPSN"/>
</dbReference>
<keyword evidence="3 10" id="KW-0812">Transmembrane</keyword>
<keyword evidence="5 11" id="KW-1133">Transmembrane helix</keyword>
<dbReference type="AlphaFoldDB" id="A0A1U8DD08"/>
<keyword evidence="11" id="KW-0716">Sensory transduction</keyword>
<evidence type="ECO:0000256" key="9">
    <source>
        <dbReference type="ARBA" id="ARBA00023224"/>
    </source>
</evidence>